<dbReference type="EMBL" id="JBHTEE010000001">
    <property type="protein sequence ID" value="MFC7603420.1"/>
    <property type="molecule type" value="Genomic_DNA"/>
</dbReference>
<accession>A0ABW2T448</accession>
<keyword evidence="2" id="KW-1185">Reference proteome</keyword>
<organism evidence="1 2">
    <name type="scientific">Streptosporangium amethystogenes subsp. fukuiense</name>
    <dbReference type="NCBI Taxonomy" id="698418"/>
    <lineage>
        <taxon>Bacteria</taxon>
        <taxon>Bacillati</taxon>
        <taxon>Actinomycetota</taxon>
        <taxon>Actinomycetes</taxon>
        <taxon>Streptosporangiales</taxon>
        <taxon>Streptosporangiaceae</taxon>
        <taxon>Streptosporangium</taxon>
    </lineage>
</organism>
<protein>
    <submittedName>
        <fullName evidence="1">DUF885 family protein</fullName>
    </submittedName>
</protein>
<dbReference type="Pfam" id="PF05960">
    <property type="entry name" value="DUF885"/>
    <property type="match status" value="1"/>
</dbReference>
<comment type="caution">
    <text evidence="1">The sequence shown here is derived from an EMBL/GenBank/DDBJ whole genome shotgun (WGS) entry which is preliminary data.</text>
</comment>
<evidence type="ECO:0000313" key="1">
    <source>
        <dbReference type="EMBL" id="MFC7603420.1"/>
    </source>
</evidence>
<gene>
    <name evidence="1" type="ORF">ACFQVD_25235</name>
</gene>
<dbReference type="Proteomes" id="UP001596514">
    <property type="component" value="Unassembled WGS sequence"/>
</dbReference>
<sequence>MTELDGRLRAVCDLNVSGVREMAGRHEYDGLIQDLSPAGVRAGLAALGQGPLPEDPYDAAHLQIFEQAARVQFAELELHRRSPMEHVGNLDLATYDREYAPEAERNAAKQAHLARWPEAVDNAIASLDLLSAPVATALLGAVRGLAAGVPRDAKESVREAAFRAHARLVEHVEKAARSGDPDASLGAEGLARLMSAAEGLPVDLGRLAERSDAERDRLMDRLTESCAALGFADRKPLEVARELVRQHPGPEGVIEAATIGTERAIDFTRERDLVPYHDGECLVGIAPESRRWGMAMMSWSAPGEPDGPSWYHVTPPDLSWPPGDVEEWLEVFSETTLPAINVHEVAPGHFSHGRALRHAPSDVRRTLMSLSFAEGWAHYAEELCVEEGFAPEDPRFEIGVWLEALIRVTRLACAIGVHSGAMTVEEGARRFAADTHIVGPAALSEAARATFDPTYGRYTWGKLEILDLRDRARTAWGSDFGLKRFHTAMFDLGSPPLGLLDHALQPRPGDRRPAP</sequence>
<dbReference type="PANTHER" id="PTHR33361">
    <property type="entry name" value="GLR0591 PROTEIN"/>
    <property type="match status" value="1"/>
</dbReference>
<proteinExistence type="predicted"/>
<name>A0ABW2T448_9ACTN</name>
<evidence type="ECO:0000313" key="2">
    <source>
        <dbReference type="Proteomes" id="UP001596514"/>
    </source>
</evidence>
<dbReference type="PANTHER" id="PTHR33361:SF15">
    <property type="entry name" value="DUF885 FAMILY LIPOPROTEIN"/>
    <property type="match status" value="1"/>
</dbReference>
<dbReference type="RefSeq" id="WP_343968181.1">
    <property type="nucleotide sequence ID" value="NZ_BAAAGK010000065.1"/>
</dbReference>
<dbReference type="InterPro" id="IPR010281">
    <property type="entry name" value="DUF885"/>
</dbReference>
<reference evidence="2" key="1">
    <citation type="journal article" date="2019" name="Int. J. Syst. Evol. Microbiol.">
        <title>The Global Catalogue of Microorganisms (GCM) 10K type strain sequencing project: providing services to taxonomists for standard genome sequencing and annotation.</title>
        <authorList>
            <consortium name="The Broad Institute Genomics Platform"/>
            <consortium name="The Broad Institute Genome Sequencing Center for Infectious Disease"/>
            <person name="Wu L."/>
            <person name="Ma J."/>
        </authorList>
    </citation>
    <scope>NUCLEOTIDE SEQUENCE [LARGE SCALE GENOMIC DNA]</scope>
    <source>
        <strain evidence="2">JCM 10083</strain>
    </source>
</reference>